<keyword evidence="5 9" id="KW-0378">Hydrolase</keyword>
<keyword evidence="3" id="KW-0479">Metal-binding</keyword>
<dbReference type="Proteomes" id="UP001430455">
    <property type="component" value="Unassembled WGS sequence"/>
</dbReference>
<dbReference type="GO" id="GO:0004065">
    <property type="term" value="F:arylsulfatase activity"/>
    <property type="evidence" value="ECO:0007669"/>
    <property type="project" value="TreeGrafter"/>
</dbReference>
<dbReference type="EMBL" id="RKLT01000012">
    <property type="protein sequence ID" value="MBX0296954.1"/>
    <property type="molecule type" value="Genomic_DNA"/>
</dbReference>
<comment type="similarity">
    <text evidence="2">Belongs to the sulfatase family.</text>
</comment>
<accession>A0AAW4PGK0</accession>
<dbReference type="RefSeq" id="WP_220581546.1">
    <property type="nucleotide sequence ID" value="NZ_RKLT01000012.1"/>
</dbReference>
<dbReference type="PANTHER" id="PTHR42693:SF42">
    <property type="entry name" value="ARYLSULFATASE G"/>
    <property type="match status" value="1"/>
</dbReference>
<evidence type="ECO:0000313" key="9">
    <source>
        <dbReference type="EMBL" id="MBX0296954.1"/>
    </source>
</evidence>
<comment type="cofactor">
    <cofactor evidence="1">
        <name>Ca(2+)</name>
        <dbReference type="ChEBI" id="CHEBI:29108"/>
    </cofactor>
</comment>
<dbReference type="Gene3D" id="3.40.720.10">
    <property type="entry name" value="Alkaline Phosphatase, subunit A"/>
    <property type="match status" value="1"/>
</dbReference>
<dbReference type="PANTHER" id="PTHR42693">
    <property type="entry name" value="ARYLSULFATASE FAMILY MEMBER"/>
    <property type="match status" value="1"/>
</dbReference>
<dbReference type="InterPro" id="IPR000917">
    <property type="entry name" value="Sulfatase_N"/>
</dbReference>
<keyword evidence="10" id="KW-1185">Reference proteome</keyword>
<keyword evidence="6" id="KW-0106">Calcium</keyword>
<proteinExistence type="inferred from homology"/>
<dbReference type="InterPro" id="IPR017850">
    <property type="entry name" value="Alkaline_phosphatase_core_sf"/>
</dbReference>
<keyword evidence="4" id="KW-0732">Signal</keyword>
<dbReference type="CDD" id="cd16148">
    <property type="entry name" value="sulfatase_like"/>
    <property type="match status" value="1"/>
</dbReference>
<feature type="region of interest" description="Disordered" evidence="7">
    <location>
        <begin position="130"/>
        <end position="150"/>
    </location>
</feature>
<protein>
    <submittedName>
        <fullName evidence="9">Sulfatase-like hydrolase/transferase</fullName>
    </submittedName>
</protein>
<gene>
    <name evidence="9" type="ORF">EGH23_18915</name>
</gene>
<dbReference type="GO" id="GO:0046872">
    <property type="term" value="F:metal ion binding"/>
    <property type="evidence" value="ECO:0007669"/>
    <property type="project" value="UniProtKB-KW"/>
</dbReference>
<evidence type="ECO:0000256" key="6">
    <source>
        <dbReference type="ARBA" id="ARBA00022837"/>
    </source>
</evidence>
<feature type="compositionally biased region" description="Basic and acidic residues" evidence="7">
    <location>
        <begin position="130"/>
        <end position="149"/>
    </location>
</feature>
<evidence type="ECO:0000256" key="1">
    <source>
        <dbReference type="ARBA" id="ARBA00001913"/>
    </source>
</evidence>
<evidence type="ECO:0000256" key="2">
    <source>
        <dbReference type="ARBA" id="ARBA00008779"/>
    </source>
</evidence>
<dbReference type="InterPro" id="IPR050738">
    <property type="entry name" value="Sulfatase"/>
</dbReference>
<dbReference type="SUPFAM" id="SSF53649">
    <property type="entry name" value="Alkaline phosphatase-like"/>
    <property type="match status" value="1"/>
</dbReference>
<evidence type="ECO:0000313" key="10">
    <source>
        <dbReference type="Proteomes" id="UP001430455"/>
    </source>
</evidence>
<feature type="domain" description="Sulfatase N-terminal" evidence="8">
    <location>
        <begin position="3"/>
        <end position="354"/>
    </location>
</feature>
<sequence length="509" mass="59041">MNNILLISVDSLRRDLLDVYGGSFEIDVATPNLDRFAERAATFDTHYAGSLPCMPARREWLTGTQEFLWRPWGPVEPFDETLPELARQNGMVTKLITDHYHYFQHGSHGYYDSFHGFELVRGHEHDAYRTAPKEPNDRLVDQTGDRDTDPVDSLQYINRPQYARNVADMDELDERDFFAPRVFSRTAEWLRENRDWDRWFCYVDSFDVHEPFHCPEPYASMYTDEDPTDVELTNWPYYGRVDEGQSELSDRELSFLRAQYAGKITMVDRWFGRVLDELDRSDLWEDTMVVVMSDHGFMLGDHGWVGKNDPPVYNTIAHTPLFIWQPDSPRMGERVDALTSAVDVYGTLLDAADIEGTDHRHSRSLEPLLDGATDSHRDWALYGYWSSAVNVTDGTHTYHLPCDGTVDTYCYSTTMMNPNSWFTPREPKTEAESGQFLPYTDTPVWRYPGKSFEQLDEPLLFDVTEDPNQHDNLATSDEQTVDRMRTIMRSALAKLDCPDEQYERFDIAP</sequence>
<evidence type="ECO:0000256" key="5">
    <source>
        <dbReference type="ARBA" id="ARBA00022801"/>
    </source>
</evidence>
<dbReference type="Pfam" id="PF00884">
    <property type="entry name" value="Sulfatase"/>
    <property type="match status" value="1"/>
</dbReference>
<evidence type="ECO:0000256" key="4">
    <source>
        <dbReference type="ARBA" id="ARBA00022729"/>
    </source>
</evidence>
<reference evidence="9 10" key="1">
    <citation type="submission" date="2021-06" db="EMBL/GenBank/DDBJ databases">
        <title>Halomicroarcula sp. a new haloarchaeum isolated from saline soil.</title>
        <authorList>
            <person name="Duran-Viseras A."/>
            <person name="Sanchez-Porro C."/>
            <person name="Ventosa A."/>
        </authorList>
    </citation>
    <scope>NUCLEOTIDE SEQUENCE [LARGE SCALE GENOMIC DNA]</scope>
    <source>
        <strain evidence="9 10">F27</strain>
    </source>
</reference>
<comment type="caution">
    <text evidence="9">The sequence shown here is derived from an EMBL/GenBank/DDBJ whole genome shotgun (WGS) entry which is preliminary data.</text>
</comment>
<dbReference type="AlphaFoldDB" id="A0AAW4PGK0"/>
<organism evidence="9 10">
    <name type="scientific">Haloarcula nitratireducens</name>
    <dbReference type="NCBI Taxonomy" id="2487749"/>
    <lineage>
        <taxon>Archaea</taxon>
        <taxon>Methanobacteriati</taxon>
        <taxon>Methanobacteriota</taxon>
        <taxon>Stenosarchaea group</taxon>
        <taxon>Halobacteria</taxon>
        <taxon>Halobacteriales</taxon>
        <taxon>Haloarculaceae</taxon>
        <taxon>Haloarcula</taxon>
    </lineage>
</organism>
<evidence type="ECO:0000256" key="7">
    <source>
        <dbReference type="SAM" id="MobiDB-lite"/>
    </source>
</evidence>
<name>A0AAW4PGK0_9EURY</name>
<evidence type="ECO:0000259" key="8">
    <source>
        <dbReference type="Pfam" id="PF00884"/>
    </source>
</evidence>
<evidence type="ECO:0000256" key="3">
    <source>
        <dbReference type="ARBA" id="ARBA00022723"/>
    </source>
</evidence>